<organism evidence="1 2">
    <name type="scientific">Pendulispora rubella</name>
    <dbReference type="NCBI Taxonomy" id="2741070"/>
    <lineage>
        <taxon>Bacteria</taxon>
        <taxon>Pseudomonadati</taxon>
        <taxon>Myxococcota</taxon>
        <taxon>Myxococcia</taxon>
        <taxon>Myxococcales</taxon>
        <taxon>Sorangiineae</taxon>
        <taxon>Pendulisporaceae</taxon>
        <taxon>Pendulispora</taxon>
    </lineage>
</organism>
<dbReference type="EMBL" id="CP089983">
    <property type="protein sequence ID" value="WXB02087.1"/>
    <property type="molecule type" value="Genomic_DNA"/>
</dbReference>
<accession>A0ABZ2KU96</accession>
<reference evidence="1" key="1">
    <citation type="submission" date="2021-12" db="EMBL/GenBank/DDBJ databases">
        <title>Discovery of the Pendulisporaceae a myxobacterial family with distinct sporulation behavior and unique specialized metabolism.</title>
        <authorList>
            <person name="Garcia R."/>
            <person name="Popoff A."/>
            <person name="Bader C.D."/>
            <person name="Loehr J."/>
            <person name="Walesch S."/>
            <person name="Walt C."/>
            <person name="Boldt J."/>
            <person name="Bunk B."/>
            <person name="Haeckl F.J.F.P.J."/>
            <person name="Gunesch A.P."/>
            <person name="Birkelbach J."/>
            <person name="Nuebel U."/>
            <person name="Pietschmann T."/>
            <person name="Bach T."/>
            <person name="Mueller R."/>
        </authorList>
    </citation>
    <scope>NUCLEOTIDE SEQUENCE</scope>
    <source>
        <strain evidence="1">MSr11367</strain>
    </source>
</reference>
<dbReference type="RefSeq" id="WP_394831712.1">
    <property type="nucleotide sequence ID" value="NZ_CP089929.1"/>
</dbReference>
<proteinExistence type="predicted"/>
<keyword evidence="2" id="KW-1185">Reference proteome</keyword>
<sequence>MNKLSYAEISEVLREAPAVIRALVDENRALAEKVAHKERRERVEKLASAMHEKGIHLDVGLPALADRLEKDAGEGRSLEVIEQAVDLVSPDMGARLAQLDVEGSALAGDFERFLVGGVG</sequence>
<gene>
    <name evidence="1" type="ORF">LVJ94_34885</name>
</gene>
<name>A0ABZ2KU96_9BACT</name>
<evidence type="ECO:0000313" key="1">
    <source>
        <dbReference type="EMBL" id="WXB02087.1"/>
    </source>
</evidence>
<dbReference type="Proteomes" id="UP001374803">
    <property type="component" value="Chromosome"/>
</dbReference>
<evidence type="ECO:0000313" key="2">
    <source>
        <dbReference type="Proteomes" id="UP001374803"/>
    </source>
</evidence>
<protein>
    <submittedName>
        <fullName evidence="1">Uncharacterized protein</fullName>
    </submittedName>
</protein>